<protein>
    <submittedName>
        <fullName evidence="5">Uncharacterized protein LOC112688436 isoform X1</fullName>
    </submittedName>
</protein>
<dbReference type="GeneID" id="112688436"/>
<dbReference type="EMBL" id="GGMS01003770">
    <property type="protein sequence ID" value="MBY72973.1"/>
    <property type="molecule type" value="Transcribed_RNA"/>
</dbReference>
<dbReference type="RefSeq" id="XP_025417392.1">
    <property type="nucleotide sequence ID" value="XM_025561607.1"/>
</dbReference>
<evidence type="ECO:0000256" key="2">
    <source>
        <dbReference type="SAM" id="SignalP"/>
    </source>
</evidence>
<name>A0A2S2Q5D7_9HEMI</name>
<reference evidence="3" key="1">
    <citation type="submission" date="2018-04" db="EMBL/GenBank/DDBJ databases">
        <title>Transcriptome assembly of Sipha flava.</title>
        <authorList>
            <person name="Scully E.D."/>
            <person name="Geib S.M."/>
            <person name="Palmer N.A."/>
            <person name="Koch K."/>
            <person name="Bradshaw J."/>
            <person name="Heng-Moss T."/>
            <person name="Sarath G."/>
        </authorList>
    </citation>
    <scope>NUCLEOTIDE SEQUENCE</scope>
</reference>
<keyword evidence="4" id="KW-1185">Reference proteome</keyword>
<keyword evidence="2" id="KW-0732">Signal</keyword>
<feature type="transmembrane region" description="Helical" evidence="1">
    <location>
        <begin position="125"/>
        <end position="143"/>
    </location>
</feature>
<keyword evidence="1" id="KW-1133">Transmembrane helix</keyword>
<evidence type="ECO:0000313" key="5">
    <source>
        <dbReference type="RefSeq" id="XP_025417392.1"/>
    </source>
</evidence>
<keyword evidence="1" id="KW-0812">Transmembrane</keyword>
<evidence type="ECO:0000313" key="4">
    <source>
        <dbReference type="Proteomes" id="UP000694846"/>
    </source>
</evidence>
<dbReference type="AlphaFoldDB" id="A0A2S2Q5D7"/>
<gene>
    <name evidence="5" type="primary">LOC112688436</name>
    <name evidence="3" type="ORF">g.182937</name>
</gene>
<evidence type="ECO:0000313" key="3">
    <source>
        <dbReference type="EMBL" id="MBY72973.1"/>
    </source>
</evidence>
<dbReference type="Proteomes" id="UP000694846">
    <property type="component" value="Unplaced"/>
</dbReference>
<proteinExistence type="predicted"/>
<feature type="chain" id="PRO_5044579034" evidence="2">
    <location>
        <begin position="23"/>
        <end position="209"/>
    </location>
</feature>
<accession>A0A2S2Q5D7</accession>
<evidence type="ECO:0000256" key="1">
    <source>
        <dbReference type="SAM" id="Phobius"/>
    </source>
</evidence>
<reference evidence="5" key="2">
    <citation type="submission" date="2025-04" db="UniProtKB">
        <authorList>
            <consortium name="RefSeq"/>
        </authorList>
    </citation>
    <scope>IDENTIFICATION</scope>
    <source>
        <tissue evidence="5">Whole body</tissue>
    </source>
</reference>
<dbReference type="OrthoDB" id="6627917at2759"/>
<organism evidence="3">
    <name type="scientific">Sipha flava</name>
    <name type="common">yellow sugarcane aphid</name>
    <dbReference type="NCBI Taxonomy" id="143950"/>
    <lineage>
        <taxon>Eukaryota</taxon>
        <taxon>Metazoa</taxon>
        <taxon>Ecdysozoa</taxon>
        <taxon>Arthropoda</taxon>
        <taxon>Hexapoda</taxon>
        <taxon>Insecta</taxon>
        <taxon>Pterygota</taxon>
        <taxon>Neoptera</taxon>
        <taxon>Paraneoptera</taxon>
        <taxon>Hemiptera</taxon>
        <taxon>Sternorrhyncha</taxon>
        <taxon>Aphidomorpha</taxon>
        <taxon>Aphidoidea</taxon>
        <taxon>Aphididae</taxon>
        <taxon>Sipha</taxon>
    </lineage>
</organism>
<sequence>MDFKSICVATVAVVAIFSTAFGHDAGEETRQFDDKWGTAIKEEEFDGMPLPETSELPTATQVTPAIVKIGNRYGVPHPQHLGKKKHGYGNKDDYMDHMLGASLMSGGALISLGALALVVMASKALLFAFGAIALTGLSAGWMGGHGPAKGGGGGAVYEVVAKPQVTHGHSYSSEVHHEPYTPQLYPNDYSGYGYGGGGAAGYGGTYAYP</sequence>
<feature type="signal peptide" evidence="2">
    <location>
        <begin position="1"/>
        <end position="22"/>
    </location>
</feature>
<feature type="transmembrane region" description="Helical" evidence="1">
    <location>
        <begin position="98"/>
        <end position="118"/>
    </location>
</feature>
<keyword evidence="1" id="KW-0472">Membrane</keyword>